<dbReference type="GO" id="GO:0046872">
    <property type="term" value="F:metal ion binding"/>
    <property type="evidence" value="ECO:0007669"/>
    <property type="project" value="UniProtKB-KW"/>
</dbReference>
<dbReference type="Gene3D" id="3.40.950.10">
    <property type="entry name" value="Fe-only Hydrogenase (Larger Subunit), Chain L, domain 3"/>
    <property type="match status" value="1"/>
</dbReference>
<dbReference type="PANTHER" id="PTHR11615">
    <property type="entry name" value="NITRATE, FORMATE, IRON DEHYDROGENASE"/>
    <property type="match status" value="1"/>
</dbReference>
<keyword evidence="5" id="KW-0479">Metal-binding</keyword>
<feature type="compositionally biased region" description="Low complexity" evidence="10">
    <location>
        <begin position="518"/>
        <end position="540"/>
    </location>
</feature>
<evidence type="ECO:0000313" key="13">
    <source>
        <dbReference type="Proteomes" id="UP001176521"/>
    </source>
</evidence>
<feature type="compositionally biased region" description="Low complexity" evidence="10">
    <location>
        <begin position="27"/>
        <end position="48"/>
    </location>
</feature>
<evidence type="ECO:0000256" key="1">
    <source>
        <dbReference type="ARBA" id="ARBA00006596"/>
    </source>
</evidence>
<protein>
    <recommendedName>
        <fullName evidence="2">Cytosolic Fe-S cluster assembly factor NAR1</fullName>
    </recommendedName>
    <alternativeName>
        <fullName evidence="3">Cytosolic Fe-S cluster assembly factor nar1</fullName>
    </alternativeName>
    <alternativeName>
        <fullName evidence="9">Nuclear architecture-related protein 1</fullName>
    </alternativeName>
</protein>
<dbReference type="EMBL" id="JAPDMQ010000070">
    <property type="protein sequence ID" value="KAK0536830.1"/>
    <property type="molecule type" value="Genomic_DNA"/>
</dbReference>
<gene>
    <name evidence="12" type="primary">NAR1</name>
    <name evidence="12" type="ORF">OC842_001843</name>
</gene>
<evidence type="ECO:0000313" key="12">
    <source>
        <dbReference type="EMBL" id="KAK0536830.1"/>
    </source>
</evidence>
<keyword evidence="6" id="KW-0408">Iron</keyword>
<feature type="domain" description="Iron hydrogenase large subunit C-terminal" evidence="11">
    <location>
        <begin position="167"/>
        <end position="351"/>
    </location>
</feature>
<dbReference type="Proteomes" id="UP001176521">
    <property type="component" value="Unassembled WGS sequence"/>
</dbReference>
<evidence type="ECO:0000256" key="3">
    <source>
        <dbReference type="ARBA" id="ARBA00017073"/>
    </source>
</evidence>
<evidence type="ECO:0000256" key="8">
    <source>
        <dbReference type="ARBA" id="ARBA00025099"/>
    </source>
</evidence>
<accession>A0AAN6GGU9</accession>
<dbReference type="InterPro" id="IPR004108">
    <property type="entry name" value="Fe_hydrogenase_lsu_C"/>
</dbReference>
<feature type="region of interest" description="Disordered" evidence="10">
    <location>
        <begin position="680"/>
        <end position="715"/>
    </location>
</feature>
<organism evidence="12 13">
    <name type="scientific">Tilletia horrida</name>
    <dbReference type="NCBI Taxonomy" id="155126"/>
    <lineage>
        <taxon>Eukaryota</taxon>
        <taxon>Fungi</taxon>
        <taxon>Dikarya</taxon>
        <taxon>Basidiomycota</taxon>
        <taxon>Ustilaginomycotina</taxon>
        <taxon>Exobasidiomycetes</taxon>
        <taxon>Tilletiales</taxon>
        <taxon>Tilletiaceae</taxon>
        <taxon>Tilletia</taxon>
    </lineage>
</organism>
<comment type="function">
    <text evidence="8">Component of the cytosolic Fe/S protein assembly machinery. Required for maturation of extramitochondrial Fe/S proteins. May play a role in the transfer of pre-assembled Fe/S clusters to target apoproteins.</text>
</comment>
<keyword evidence="13" id="KW-1185">Reference proteome</keyword>
<name>A0AAN6GGU9_9BASI</name>
<evidence type="ECO:0000259" key="11">
    <source>
        <dbReference type="Pfam" id="PF02906"/>
    </source>
</evidence>
<comment type="caution">
    <text evidence="12">The sequence shown here is derived from an EMBL/GenBank/DDBJ whole genome shotgun (WGS) entry which is preliminary data.</text>
</comment>
<dbReference type="AlphaFoldDB" id="A0AAN6GGU9"/>
<dbReference type="InterPro" id="IPR009016">
    <property type="entry name" value="Fe_hydrogenase"/>
</dbReference>
<reference evidence="12" key="1">
    <citation type="journal article" date="2023" name="PhytoFront">
        <title>Draft Genome Resources of Seven Strains of Tilletia horrida, Causal Agent of Kernel Smut of Rice.</title>
        <authorList>
            <person name="Khanal S."/>
            <person name="Antony Babu S."/>
            <person name="Zhou X.G."/>
        </authorList>
    </citation>
    <scope>NUCLEOTIDE SEQUENCE</scope>
    <source>
        <strain evidence="12">TX3</strain>
    </source>
</reference>
<proteinExistence type="inferred from homology"/>
<evidence type="ECO:0000256" key="4">
    <source>
        <dbReference type="ARBA" id="ARBA00022485"/>
    </source>
</evidence>
<evidence type="ECO:0000256" key="7">
    <source>
        <dbReference type="ARBA" id="ARBA00023014"/>
    </source>
</evidence>
<sequence>MAFSGALTLTDLNDFLGPSQACIKPVETLPEQDQQQQPQPEAGAATTQISIDADGAYYEGGQSSSGGPAQGSSEPRARTKLETAQISLNDCLACSGCVTSAETVLITMQSHEEMKRAVKEIHDGDAQGESRKLLIASISPQSLASLSARYSGGLQQDAAAATYLPLDTLLARIAHFLRSTFGFDHVVDTTFARHLALREHAAEFFQRRNEQAAALVTPQDGNALHLPMLASACPGWVCYAEKTHSELLPLISRTKSPQQIAGVLAKQYLSLSTPSSSSSSDLDVTPTRRGVYHVTIMPCYDKKLEASRSDFFDDITNTRDVDCVLTTGELDLLMQEQGFDITKPLPSEADSRAFSPDALAIDPALRISDALPTPPDSKEASESGELVQGSDRLLPNLLSHPGSSSGSYLFHLMQAVWNEWLSTQPSSSANPAPSVEVKIIRSSDFTEYVLRVTSIEASAGHTTGEGQIIFKAAQCYGFRNLQNLVRKVHKQVGITGRKSGARTGPASAASAGLDDAPHASGRARPSARGRGMVKAGAGMRRAARGGGTNEAEDGAEGNGDAAGLQLRARVESSLERGYDYIEVMACPGGCTNGGGQLRPPAELPAGTTGTAAISNLDPEGFSNGWVADAQQSVPNPIIGGGTAEVDIGLGAGSGPDMQKGWQGTSKEWVRRVEAAYWAPTSHGRGKGDVLSNGGPGPEAPRAEDSLNARVSGGGVPVRDVQRRSEALLAQLSSTRGSEAGADLDAQHSSQWQAADRLAESIMSTLCRPSSEAVKGANVLSADEIRAKLLRTHYHAVQDNEVSGLAVQW</sequence>
<feature type="compositionally biased region" description="Low complexity" evidence="10">
    <location>
        <begin position="59"/>
        <end position="74"/>
    </location>
</feature>
<feature type="region of interest" description="Disordered" evidence="10">
    <location>
        <begin position="24"/>
        <end position="77"/>
    </location>
</feature>
<evidence type="ECO:0000256" key="6">
    <source>
        <dbReference type="ARBA" id="ARBA00023004"/>
    </source>
</evidence>
<feature type="domain" description="Iron hydrogenase large subunit C-terminal" evidence="11">
    <location>
        <begin position="463"/>
        <end position="594"/>
    </location>
</feature>
<evidence type="ECO:0000256" key="9">
    <source>
        <dbReference type="ARBA" id="ARBA00031269"/>
    </source>
</evidence>
<keyword evidence="4" id="KW-0004">4Fe-4S</keyword>
<evidence type="ECO:0000256" key="5">
    <source>
        <dbReference type="ARBA" id="ARBA00022723"/>
    </source>
</evidence>
<dbReference type="Pfam" id="PF02906">
    <property type="entry name" value="Fe_hyd_lg_C"/>
    <property type="match status" value="2"/>
</dbReference>
<dbReference type="GO" id="GO:0051539">
    <property type="term" value="F:4 iron, 4 sulfur cluster binding"/>
    <property type="evidence" value="ECO:0007669"/>
    <property type="project" value="UniProtKB-KW"/>
</dbReference>
<evidence type="ECO:0000256" key="2">
    <source>
        <dbReference type="ARBA" id="ARBA00015854"/>
    </source>
</evidence>
<evidence type="ECO:0000256" key="10">
    <source>
        <dbReference type="SAM" id="MobiDB-lite"/>
    </source>
</evidence>
<dbReference type="FunFam" id="3.30.70.20:FF:000042">
    <property type="entry name" value="Cytosolic Fe-S cluster assembly factor NAR1"/>
    <property type="match status" value="1"/>
</dbReference>
<comment type="similarity">
    <text evidence="1">Belongs to the NARF family.</text>
</comment>
<dbReference type="InterPro" id="IPR050340">
    <property type="entry name" value="Cytosolic_Fe-S_CAF"/>
</dbReference>
<keyword evidence="7" id="KW-0411">Iron-sulfur</keyword>
<feature type="region of interest" description="Disordered" evidence="10">
    <location>
        <begin position="496"/>
        <end position="559"/>
    </location>
</feature>
<dbReference type="SUPFAM" id="SSF53920">
    <property type="entry name" value="Fe-only hydrogenase"/>
    <property type="match status" value="1"/>
</dbReference>
<feature type="region of interest" description="Disordered" evidence="10">
    <location>
        <begin position="367"/>
        <end position="386"/>
    </location>
</feature>